<protein>
    <submittedName>
        <fullName evidence="1">Uncharacterized protein</fullName>
    </submittedName>
</protein>
<comment type="caution">
    <text evidence="1">The sequence shown here is derived from an EMBL/GenBank/DDBJ whole genome shotgun (WGS) entry which is preliminary data.</text>
</comment>
<dbReference type="EMBL" id="LAZR01000126">
    <property type="protein sequence ID" value="KKN88737.1"/>
    <property type="molecule type" value="Genomic_DNA"/>
</dbReference>
<accession>A0A0F9UML6</accession>
<proteinExistence type="predicted"/>
<dbReference type="AlphaFoldDB" id="A0A0F9UML6"/>
<reference evidence="1" key="1">
    <citation type="journal article" date="2015" name="Nature">
        <title>Complex archaea that bridge the gap between prokaryotes and eukaryotes.</title>
        <authorList>
            <person name="Spang A."/>
            <person name="Saw J.H."/>
            <person name="Jorgensen S.L."/>
            <person name="Zaremba-Niedzwiedzka K."/>
            <person name="Martijn J."/>
            <person name="Lind A.E."/>
            <person name="van Eijk R."/>
            <person name="Schleper C."/>
            <person name="Guy L."/>
            <person name="Ettema T.J."/>
        </authorList>
    </citation>
    <scope>NUCLEOTIDE SEQUENCE</scope>
</reference>
<gene>
    <name evidence="1" type="ORF">LCGC14_0246280</name>
</gene>
<evidence type="ECO:0000313" key="1">
    <source>
        <dbReference type="EMBL" id="KKN88737.1"/>
    </source>
</evidence>
<sequence>MMTDAKQKQNRSIRKNLFGALDTTNSFPRVMAGNLNRVLENLDGSLVPRDEEKEKEGNEILAGSAAESEPMENVIFLHSREMEITKRQIEVQVKILIEKFEA</sequence>
<organism evidence="1">
    <name type="scientific">marine sediment metagenome</name>
    <dbReference type="NCBI Taxonomy" id="412755"/>
    <lineage>
        <taxon>unclassified sequences</taxon>
        <taxon>metagenomes</taxon>
        <taxon>ecological metagenomes</taxon>
    </lineage>
</organism>
<name>A0A0F9UML6_9ZZZZ</name>